<evidence type="ECO:0000259" key="1">
    <source>
        <dbReference type="Pfam" id="PF07905"/>
    </source>
</evidence>
<dbReference type="Pfam" id="PF07905">
    <property type="entry name" value="PucR"/>
    <property type="match status" value="1"/>
</dbReference>
<dbReference type="PANTHER" id="PTHR33744">
    <property type="entry name" value="CARBOHYDRATE DIACID REGULATOR"/>
    <property type="match status" value="1"/>
</dbReference>
<dbReference type="PANTHER" id="PTHR33744:SF1">
    <property type="entry name" value="DNA-BINDING TRANSCRIPTIONAL ACTIVATOR ADER"/>
    <property type="match status" value="1"/>
</dbReference>
<evidence type="ECO:0000259" key="2">
    <source>
        <dbReference type="Pfam" id="PF13556"/>
    </source>
</evidence>
<organism evidence="3 4">
    <name type="scientific">Gordonia jacobaea</name>
    <dbReference type="NCBI Taxonomy" id="122202"/>
    <lineage>
        <taxon>Bacteria</taxon>
        <taxon>Bacillati</taxon>
        <taxon>Actinomycetota</taxon>
        <taxon>Actinomycetes</taxon>
        <taxon>Mycobacteriales</taxon>
        <taxon>Gordoniaceae</taxon>
        <taxon>Gordonia</taxon>
    </lineage>
</organism>
<dbReference type="Pfam" id="PF13556">
    <property type="entry name" value="HTH_30"/>
    <property type="match status" value="1"/>
</dbReference>
<dbReference type="Gene3D" id="1.10.10.2840">
    <property type="entry name" value="PucR C-terminal helix-turn-helix domain"/>
    <property type="match status" value="1"/>
</dbReference>
<dbReference type="Proteomes" id="UP000037247">
    <property type="component" value="Unassembled WGS sequence"/>
</dbReference>
<evidence type="ECO:0000313" key="4">
    <source>
        <dbReference type="Proteomes" id="UP000037247"/>
    </source>
</evidence>
<dbReference type="EMBL" id="LDTZ01000017">
    <property type="protein sequence ID" value="KNA91140.1"/>
    <property type="molecule type" value="Genomic_DNA"/>
</dbReference>
<feature type="domain" description="Purine catabolism PurC-like" evidence="1">
    <location>
        <begin position="8"/>
        <end position="124"/>
    </location>
</feature>
<proteinExistence type="predicted"/>
<gene>
    <name evidence="3" type="ORF">ABW18_12710</name>
</gene>
<reference evidence="3 4" key="1">
    <citation type="submission" date="2015-05" db="EMBL/GenBank/DDBJ databases">
        <title>Draft genome sequence of the bacterium Gordonia jacobaea a new member of the Gordonia genus.</title>
        <authorList>
            <person name="Jimenez-Galisteo G."/>
            <person name="Dominguez A."/>
            <person name="Munoz E."/>
            <person name="Vinas M."/>
        </authorList>
    </citation>
    <scope>NUCLEOTIDE SEQUENCE [LARGE SCALE GENOMIC DNA]</scope>
    <source>
        <strain evidence="4">mv1</strain>
    </source>
</reference>
<accession>A0ABR5IBR7</accession>
<sequence length="498" mass="53174">MITVADAVAAPELGLRVVSGHDRLDVPITSAHVSELVTPHEWLRGGELLMTVGLLLEMDEPSCIAYLENCQAGGVAAVALGLGAQLPYQDCPPPLRSAADLVGVPLLEVPGNVPFIAVTKWVFATMAEQERRDLEAAMSANRRLTQVATASTPLAALLDVWADISEADCVVTDGVGRVLARTPGTSEEVTREATDILHTAIEKSSGSLTGWSLHGRFEIHTVGDHVPLAYVILGAQLNPVARHSSTVLVSLLALEVERRHVATQPERQRRASVFGQLMRSAIKPAHAQQLAESVGWKSTFVQVAVIKPDPANTDALVYRLRTSLSPGLVRVHGGMVEIAHPESDQLIGTISALAPGLAVGVGTAVRVDALAVSATQARSLVLVSEQVGRVVSAAEGDTVQLLLGLAAPRVLRGFADSVLAPLDQLDGHERIDLLRTLEEWLRVNGAWDPAAARLSLHRNTVRNRIARISTLTGRHMDNGDDRMELWLALKARAAAPRG</sequence>
<comment type="caution">
    <text evidence="3">The sequence shown here is derived from an EMBL/GenBank/DDBJ whole genome shotgun (WGS) entry which is preliminary data.</text>
</comment>
<name>A0ABR5IBR7_9ACTN</name>
<keyword evidence="4" id="KW-1185">Reference proteome</keyword>
<protein>
    <submittedName>
        <fullName evidence="3">CdaR family transcriptional regulator</fullName>
    </submittedName>
</protein>
<feature type="domain" description="PucR C-terminal helix-turn-helix" evidence="2">
    <location>
        <begin position="433"/>
        <end position="491"/>
    </location>
</feature>
<dbReference type="InterPro" id="IPR025736">
    <property type="entry name" value="PucR_C-HTH_dom"/>
</dbReference>
<dbReference type="InterPro" id="IPR042070">
    <property type="entry name" value="PucR_C-HTH_sf"/>
</dbReference>
<dbReference type="InterPro" id="IPR012914">
    <property type="entry name" value="PucR_dom"/>
</dbReference>
<evidence type="ECO:0000313" key="3">
    <source>
        <dbReference type="EMBL" id="KNA91140.1"/>
    </source>
</evidence>
<dbReference type="InterPro" id="IPR051448">
    <property type="entry name" value="CdaR-like_regulators"/>
</dbReference>
<dbReference type="RefSeq" id="WP_049699311.1">
    <property type="nucleotide sequence ID" value="NZ_JAQDQF010000008.1"/>
</dbReference>